<dbReference type="OrthoDB" id="4227485at2759"/>
<protein>
    <submittedName>
        <fullName evidence="1">Uncharacterized protein</fullName>
    </submittedName>
</protein>
<sequence>MSSQTAFPRDDAESLDRSRETARLGVALVRLENLSYQPPEGRPRIPLQPRKTEYWLREFRLRGCFPNVCGNRIKAEISQPVLAAALTRSELTISDLQDAGHIKRLHLPEGALLTHYHGQYRLEAAKQHIYPHNEWWAVELYDKGTESHSNTERWDNKCRVQEQDRNIESIPHDDRTVFRFLDAEPDWRTAWRSKDAENDLKAMEKRPALYKGFTSLRPFVGLWASFQKGTLHRYKSLRCDKELMRYSDRIKHVWTSILDGDEELMYNLDPETVELFEGRAPKTSSADRDFITRAIESKSAFPLLYDDVKRLRLLQNVVAIDGMIPSIKTLAKDSLYLEDCAKAMRTLIDPIECHMREAMQHMWRGYGGDYIVLESADGLTEYGDTRTGDDERFEIAYVQLWMFAMRNFHRLTNLVPKSDNKQKVPSIGPDP</sequence>
<dbReference type="EMBL" id="MU251839">
    <property type="protein sequence ID" value="KAG9228933.1"/>
    <property type="molecule type" value="Genomic_DNA"/>
</dbReference>
<reference evidence="1" key="1">
    <citation type="journal article" date="2021" name="IMA Fungus">
        <title>Genomic characterization of three marine fungi, including Emericellopsis atlantica sp. nov. with signatures of a generalist lifestyle and marine biomass degradation.</title>
        <authorList>
            <person name="Hagestad O.C."/>
            <person name="Hou L."/>
            <person name="Andersen J.H."/>
            <person name="Hansen E.H."/>
            <person name="Altermark B."/>
            <person name="Li C."/>
            <person name="Kuhnert E."/>
            <person name="Cox R.J."/>
            <person name="Crous P.W."/>
            <person name="Spatafora J.W."/>
            <person name="Lail K."/>
            <person name="Amirebrahimi M."/>
            <person name="Lipzen A."/>
            <person name="Pangilinan J."/>
            <person name="Andreopoulos W."/>
            <person name="Hayes R.D."/>
            <person name="Ng V."/>
            <person name="Grigoriev I.V."/>
            <person name="Jackson S.A."/>
            <person name="Sutton T.D.S."/>
            <person name="Dobson A.D.W."/>
            <person name="Rama T."/>
        </authorList>
    </citation>
    <scope>NUCLEOTIDE SEQUENCE</scope>
    <source>
        <strain evidence="1">TRa018bII</strain>
    </source>
</reference>
<evidence type="ECO:0000313" key="2">
    <source>
        <dbReference type="Proteomes" id="UP000824998"/>
    </source>
</evidence>
<proteinExistence type="predicted"/>
<name>A0A9P7Y9K1_9HELO</name>
<organism evidence="1 2">
    <name type="scientific">Amylocarpus encephaloides</name>
    <dbReference type="NCBI Taxonomy" id="45428"/>
    <lineage>
        <taxon>Eukaryota</taxon>
        <taxon>Fungi</taxon>
        <taxon>Dikarya</taxon>
        <taxon>Ascomycota</taxon>
        <taxon>Pezizomycotina</taxon>
        <taxon>Leotiomycetes</taxon>
        <taxon>Helotiales</taxon>
        <taxon>Helotiales incertae sedis</taxon>
        <taxon>Amylocarpus</taxon>
    </lineage>
</organism>
<keyword evidence="2" id="KW-1185">Reference proteome</keyword>
<dbReference type="InterPro" id="IPR022198">
    <property type="entry name" value="DUF3723"/>
</dbReference>
<dbReference type="Pfam" id="PF12520">
    <property type="entry name" value="DUF3723"/>
    <property type="match status" value="1"/>
</dbReference>
<gene>
    <name evidence="1" type="ORF">BJ875DRAFT_434466</name>
</gene>
<evidence type="ECO:0000313" key="1">
    <source>
        <dbReference type="EMBL" id="KAG9228933.1"/>
    </source>
</evidence>
<comment type="caution">
    <text evidence="1">The sequence shown here is derived from an EMBL/GenBank/DDBJ whole genome shotgun (WGS) entry which is preliminary data.</text>
</comment>
<dbReference type="AlphaFoldDB" id="A0A9P7Y9K1"/>
<accession>A0A9P7Y9K1</accession>
<dbReference type="Proteomes" id="UP000824998">
    <property type="component" value="Unassembled WGS sequence"/>
</dbReference>